<protein>
    <submittedName>
        <fullName evidence="2">Membrane-associated protein, putative</fullName>
    </submittedName>
</protein>
<feature type="transmembrane region" description="Helical" evidence="1">
    <location>
        <begin position="26"/>
        <end position="47"/>
    </location>
</feature>
<keyword evidence="3" id="KW-1185">Reference proteome</keyword>
<feature type="non-terminal residue" evidence="2">
    <location>
        <position position="1"/>
    </location>
</feature>
<organism evidence="2 3">
    <name type="scientific">Bodo saltans</name>
    <name type="common">Flagellated protozoan</name>
    <dbReference type="NCBI Taxonomy" id="75058"/>
    <lineage>
        <taxon>Eukaryota</taxon>
        <taxon>Discoba</taxon>
        <taxon>Euglenozoa</taxon>
        <taxon>Kinetoplastea</taxon>
        <taxon>Metakinetoplastina</taxon>
        <taxon>Eubodonida</taxon>
        <taxon>Bodonidae</taxon>
        <taxon>Bodo</taxon>
    </lineage>
</organism>
<dbReference type="EMBL" id="CYKH01001453">
    <property type="protein sequence ID" value="CUG87131.1"/>
    <property type="molecule type" value="Genomic_DNA"/>
</dbReference>
<accession>A0A0S4JA74</accession>
<dbReference type="VEuPathDB" id="TriTrypDB:BSAL_08790"/>
<sequence length="192" mass="20672">AVDLGMGVLCGAIAGGAQVDSDPCSAVILSGWLLAAISFLFVPAVLYFRPYACRQDAGLGIVSAAITVISSVGAATNAIDNTSNFALSLLCIALQLLPLINCDHSQGHRATWRASELMVSRWWKRSLLPGEAPDAAALEKNSRRNVTNLDVLLELSKSASRRSAHSDPKKVLFSLVRLICERQRRKEKVLQS</sequence>
<dbReference type="AlphaFoldDB" id="A0A0S4JA74"/>
<dbReference type="Proteomes" id="UP000051952">
    <property type="component" value="Unassembled WGS sequence"/>
</dbReference>
<keyword evidence="1" id="KW-0812">Transmembrane</keyword>
<proteinExistence type="predicted"/>
<evidence type="ECO:0000256" key="1">
    <source>
        <dbReference type="SAM" id="Phobius"/>
    </source>
</evidence>
<name>A0A0S4JA74_BODSA</name>
<feature type="transmembrane region" description="Helical" evidence="1">
    <location>
        <begin position="59"/>
        <end position="79"/>
    </location>
</feature>
<evidence type="ECO:0000313" key="2">
    <source>
        <dbReference type="EMBL" id="CUG87131.1"/>
    </source>
</evidence>
<keyword evidence="1" id="KW-1133">Transmembrane helix</keyword>
<keyword evidence="1" id="KW-0472">Membrane</keyword>
<gene>
    <name evidence="2" type="ORF">BSAL_08790</name>
</gene>
<reference evidence="3" key="1">
    <citation type="submission" date="2015-09" db="EMBL/GenBank/DDBJ databases">
        <authorList>
            <consortium name="Pathogen Informatics"/>
        </authorList>
    </citation>
    <scope>NUCLEOTIDE SEQUENCE [LARGE SCALE GENOMIC DNA]</scope>
    <source>
        <strain evidence="3">Lake Konstanz</strain>
    </source>
</reference>
<evidence type="ECO:0000313" key="3">
    <source>
        <dbReference type="Proteomes" id="UP000051952"/>
    </source>
</evidence>